<gene>
    <name evidence="3" type="ordered locus">Tthe_0502</name>
</gene>
<dbReference type="SUPFAM" id="SSF54211">
    <property type="entry name" value="Ribosomal protein S5 domain 2-like"/>
    <property type="match status" value="1"/>
</dbReference>
<dbReference type="GeneID" id="93863397"/>
<dbReference type="InterPro" id="IPR046838">
    <property type="entry name" value="BrxL_N"/>
</dbReference>
<dbReference type="GO" id="GO:0004252">
    <property type="term" value="F:serine-type endopeptidase activity"/>
    <property type="evidence" value="ECO:0007669"/>
    <property type="project" value="InterPro"/>
</dbReference>
<dbReference type="InterPro" id="IPR020568">
    <property type="entry name" value="Ribosomal_Su5_D2-typ_SF"/>
</dbReference>
<dbReference type="Gene3D" id="3.30.230.10">
    <property type="match status" value="1"/>
</dbReference>
<feature type="domain" description="BREX system Lon protease-like BrxL N-terminal" evidence="2">
    <location>
        <begin position="10"/>
        <end position="141"/>
    </location>
</feature>
<dbReference type="InterPro" id="IPR014061">
    <property type="entry name" value="BrxL-like"/>
</dbReference>
<reference evidence="3 4" key="1">
    <citation type="submission" date="2010-08" db="EMBL/GenBank/DDBJ databases">
        <title>Complete sequence of Thermoanaerobacterium thermosaccharolyticum DSM 571.</title>
        <authorList>
            <consortium name="US DOE Joint Genome Institute"/>
            <person name="Lucas S."/>
            <person name="Copeland A."/>
            <person name="Lapidus A."/>
            <person name="Cheng J.-F."/>
            <person name="Bruce D."/>
            <person name="Goodwin L."/>
            <person name="Pitluck S."/>
            <person name="Teshima H."/>
            <person name="Detter J.C."/>
            <person name="Han C."/>
            <person name="Tapia R."/>
            <person name="Land M."/>
            <person name="Hauser L."/>
            <person name="Chang Y.-J."/>
            <person name="Jeffries C."/>
            <person name="Kyrpides N."/>
            <person name="Ivanova N."/>
            <person name="Mikhailova N."/>
            <person name="Hemme C.L."/>
            <person name="Woyke T."/>
        </authorList>
    </citation>
    <scope>NUCLEOTIDE SEQUENCE [LARGE SCALE GENOMIC DNA]</scope>
    <source>
        <strain evidence="4">ATCC 7956 / DSM 571 / NCIMB 9385 / NCA 3814 / NCTC 13789 / WDCM 00135 / 2032</strain>
    </source>
</reference>
<dbReference type="InterPro" id="IPR008269">
    <property type="entry name" value="Lon_proteolytic"/>
</dbReference>
<sequence length="676" mass="75937">MDELSKKLNKYFAGRVVRKDLTKKIKEGANVPVYVLEYLLGMYCATDDEEGIAEGVETVKRILAENYVRPDEAEKVKSKIREIGKYTVIDKVSVKLNEKKDVYEAEFSNLGIKGVAISPTYVKQYEKLLCGGIWCIIKMDYYYDEEAKGVSPFNISSLTPIQMPNLDMEEIFNGRKYFTKDEWIDILLRSIGMEPTRFENSVKWHLLARMIPLVENNYNLCELGPRGTGKSHVYKEISPNSILVSGGQTTVANLFYNMASRQIGLVGLWDCVAFDEVAGITFKDKDGIQIMKDYMASGSFARGKEEKNASASMVFVGNINQSVDVLLKTSHLFDPFPEAMANDTAFFDRMHYYIPGWEIPKMRPEFFTDEYGFITDYVSEFMREMRKRSFSDALDKFFKLGNNLNQRDVIAVRKTVSGLVKLIYPNGEFTRDDIEEILRYALVGRRRVKEQLKKIGGMEFYDVHFSYIDNETMNEEFVSVPEQGGGKIIPEGMGKPGHLYTVARGKSGMIGAYKIETQVISGTGKFERTGLGSDREAKESIETAFRYFRANSKNVSGSISVTTKDYLMHVQDIHGVGMTRELALAAFVALCSGALGKPPQSQLVVLGSLSIGGTIIKVEELANVLQVCFDSGAKRVLLPMASAVDIPTVPPELFAKFQISFYQSPEDAVFKALGVE</sequence>
<dbReference type="GO" id="GO:0006508">
    <property type="term" value="P:proteolysis"/>
    <property type="evidence" value="ECO:0007669"/>
    <property type="project" value="InterPro"/>
</dbReference>
<dbReference type="NCBIfam" id="TIGR02653">
    <property type="entry name" value="Lon_rel_chp"/>
    <property type="match status" value="1"/>
</dbReference>
<dbReference type="OrthoDB" id="5297084at2"/>
<dbReference type="NCBIfam" id="TIGR02688">
    <property type="entry name" value="BREX system Lon protease-like protein BrxL"/>
    <property type="match status" value="1"/>
</dbReference>
<dbReference type="GO" id="GO:0030163">
    <property type="term" value="P:protein catabolic process"/>
    <property type="evidence" value="ECO:0007669"/>
    <property type="project" value="InterPro"/>
</dbReference>
<dbReference type="Proteomes" id="UP000001626">
    <property type="component" value="Chromosome"/>
</dbReference>
<accession>D9TSH2</accession>
<dbReference type="STRING" id="580327.Tthe_0502"/>
<dbReference type="InterPro" id="IPR014721">
    <property type="entry name" value="Ribsml_uS5_D2-typ_fold_subgr"/>
</dbReference>
<dbReference type="InterPro" id="IPR027065">
    <property type="entry name" value="Lon_Prtase"/>
</dbReference>
<evidence type="ECO:0000259" key="2">
    <source>
        <dbReference type="Pfam" id="PF20442"/>
    </source>
</evidence>
<keyword evidence="4" id="KW-1185">Reference proteome</keyword>
<dbReference type="InterPro" id="IPR013473">
    <property type="entry name" value="BrxL"/>
</dbReference>
<evidence type="ECO:0000313" key="4">
    <source>
        <dbReference type="Proteomes" id="UP000001626"/>
    </source>
</evidence>
<evidence type="ECO:0000313" key="3">
    <source>
        <dbReference type="EMBL" id="ADL68070.1"/>
    </source>
</evidence>
<dbReference type="EMBL" id="CP002171">
    <property type="protein sequence ID" value="ADL68070.1"/>
    <property type="molecule type" value="Genomic_DNA"/>
</dbReference>
<dbReference type="KEGG" id="ttm:Tthe_0502"/>
<dbReference type="PANTHER" id="PTHR10046">
    <property type="entry name" value="ATP DEPENDENT LON PROTEASE FAMILY MEMBER"/>
    <property type="match status" value="1"/>
</dbReference>
<dbReference type="Pfam" id="PF13337">
    <property type="entry name" value="BrxL_ATPase"/>
    <property type="match status" value="1"/>
</dbReference>
<feature type="domain" description="Lon proteolytic" evidence="1">
    <location>
        <begin position="514"/>
        <end position="671"/>
    </location>
</feature>
<dbReference type="eggNOG" id="COG4930">
    <property type="taxonomic scope" value="Bacteria"/>
</dbReference>
<dbReference type="HOGENOM" id="CLU_023021_1_1_9"/>
<dbReference type="Pfam" id="PF20442">
    <property type="entry name" value="BrxL_N"/>
    <property type="match status" value="1"/>
</dbReference>
<dbReference type="RefSeq" id="WP_013297045.1">
    <property type="nucleotide sequence ID" value="NC_014410.1"/>
</dbReference>
<protein>
    <submittedName>
        <fullName evidence="3">Uncharacterized protein</fullName>
    </submittedName>
</protein>
<dbReference type="GO" id="GO:0004176">
    <property type="term" value="F:ATP-dependent peptidase activity"/>
    <property type="evidence" value="ECO:0007669"/>
    <property type="project" value="InterPro"/>
</dbReference>
<dbReference type="Pfam" id="PF05362">
    <property type="entry name" value="Lon_C"/>
    <property type="match status" value="1"/>
</dbReference>
<dbReference type="GO" id="GO:0005524">
    <property type="term" value="F:ATP binding"/>
    <property type="evidence" value="ECO:0007669"/>
    <property type="project" value="InterPro"/>
</dbReference>
<organism evidence="3 4">
    <name type="scientific">Thermoanaerobacterium thermosaccharolyticum (strain ATCC 7956 / DSM 571 / NCIMB 9385 / NCA 3814 / NCTC 13789 / WDCM 00135 / 2032)</name>
    <name type="common">Clostridium thermosaccharolyticum</name>
    <dbReference type="NCBI Taxonomy" id="580327"/>
    <lineage>
        <taxon>Bacteria</taxon>
        <taxon>Bacillati</taxon>
        <taxon>Bacillota</taxon>
        <taxon>Clostridia</taxon>
        <taxon>Thermoanaerobacterales</taxon>
        <taxon>Thermoanaerobacteraceae</taxon>
        <taxon>Thermoanaerobacterium</taxon>
    </lineage>
</organism>
<proteinExistence type="predicted"/>
<evidence type="ECO:0000259" key="1">
    <source>
        <dbReference type="Pfam" id="PF05362"/>
    </source>
</evidence>
<dbReference type="AlphaFoldDB" id="D9TSH2"/>
<name>D9TSH2_THETC</name>